<feature type="domain" description="HTH luxR-type" evidence="4">
    <location>
        <begin position="878"/>
        <end position="945"/>
    </location>
</feature>
<evidence type="ECO:0000259" key="4">
    <source>
        <dbReference type="PROSITE" id="PS50043"/>
    </source>
</evidence>
<keyword evidence="1" id="KW-0547">Nucleotide-binding</keyword>
<evidence type="ECO:0000256" key="2">
    <source>
        <dbReference type="ARBA" id="ARBA00022840"/>
    </source>
</evidence>
<dbReference type="PRINTS" id="PR00038">
    <property type="entry name" value="HTHLUXR"/>
</dbReference>
<dbReference type="PROSITE" id="PS50043">
    <property type="entry name" value="HTH_LUXR_2"/>
    <property type="match status" value="1"/>
</dbReference>
<dbReference type="Pfam" id="PF13191">
    <property type="entry name" value="AAA_16"/>
    <property type="match status" value="1"/>
</dbReference>
<evidence type="ECO:0000313" key="5">
    <source>
        <dbReference type="EMBL" id="MBY8883589.1"/>
    </source>
</evidence>
<organism evidence="5 6">
    <name type="scientific">Streptantibioticus parmotrematis</name>
    <dbReference type="NCBI Taxonomy" id="2873249"/>
    <lineage>
        <taxon>Bacteria</taxon>
        <taxon>Bacillati</taxon>
        <taxon>Actinomycetota</taxon>
        <taxon>Actinomycetes</taxon>
        <taxon>Kitasatosporales</taxon>
        <taxon>Streptomycetaceae</taxon>
        <taxon>Streptantibioticus</taxon>
    </lineage>
</organism>
<dbReference type="PANTHER" id="PTHR16305:SF35">
    <property type="entry name" value="TRANSCRIPTIONAL ACTIVATOR DOMAIN"/>
    <property type="match status" value="1"/>
</dbReference>
<keyword evidence="2" id="KW-0067">ATP-binding</keyword>
<gene>
    <name evidence="5" type="ORF">K7472_01845</name>
</gene>
<dbReference type="InterPro" id="IPR011990">
    <property type="entry name" value="TPR-like_helical_dom_sf"/>
</dbReference>
<dbReference type="CDD" id="cd06170">
    <property type="entry name" value="LuxR_C_like"/>
    <property type="match status" value="1"/>
</dbReference>
<dbReference type="PANTHER" id="PTHR16305">
    <property type="entry name" value="TESTICULAR SOLUBLE ADENYLYL CYCLASE"/>
    <property type="match status" value="1"/>
</dbReference>
<evidence type="ECO:0000256" key="1">
    <source>
        <dbReference type="ARBA" id="ARBA00022741"/>
    </source>
</evidence>
<dbReference type="Gene3D" id="1.25.40.10">
    <property type="entry name" value="Tetratricopeptide repeat domain"/>
    <property type="match status" value="1"/>
</dbReference>
<reference evidence="5 6" key="1">
    <citation type="submission" date="2021-08" db="EMBL/GenBank/DDBJ databases">
        <title>Streptomyces sp. PTM05 isolated from lichen.</title>
        <authorList>
            <person name="Somphong A."/>
            <person name="Phongsopitanun W."/>
            <person name="Tanasupawat S."/>
        </authorList>
    </citation>
    <scope>NUCLEOTIDE SEQUENCE [LARGE SCALE GENOMIC DNA]</scope>
    <source>
        <strain evidence="5 6">Ptm05</strain>
    </source>
</reference>
<dbReference type="SUPFAM" id="SSF52540">
    <property type="entry name" value="P-loop containing nucleoside triphosphate hydrolases"/>
    <property type="match status" value="1"/>
</dbReference>
<dbReference type="InterPro" id="IPR036388">
    <property type="entry name" value="WH-like_DNA-bd_sf"/>
</dbReference>
<feature type="region of interest" description="Disordered" evidence="3">
    <location>
        <begin position="860"/>
        <end position="882"/>
    </location>
</feature>
<evidence type="ECO:0000256" key="3">
    <source>
        <dbReference type="SAM" id="MobiDB-lite"/>
    </source>
</evidence>
<protein>
    <submittedName>
        <fullName evidence="5">AAA family ATPase</fullName>
    </submittedName>
</protein>
<dbReference type="Pfam" id="PF00196">
    <property type="entry name" value="GerE"/>
    <property type="match status" value="1"/>
</dbReference>
<comment type="caution">
    <text evidence="5">The sequence shown here is derived from an EMBL/GenBank/DDBJ whole genome shotgun (WGS) entry which is preliminary data.</text>
</comment>
<sequence>MSGRRRTADAHGLVGRGSELRRLQRAFACLGEGRSVLMEITGEPGMGKTRLLDELARIARCGGATVVAGRCSEYERARPFSAFAAFLDGEASPPPPGSLPGLERGRFHREMAERLDGLGGGGPVVVVLDDLHWADNGSLELLRHILRGTPARPLMIAVAHRPRQTGELLVDALAGTSAAFHRERIVPRPLSEEDVAALARFLGAFCPPGLHARCEGNPLYARALMTAGPEGLRAADGHGEADGPPGDVADAVAQVLLAEARALDPAPLAVLRTAAVVGDPFDPEFVSGLAHAEAPDAAALLDGLRERDLVRPEPSGGRLLCFRHPVLRHAVYQDAGPGWRLVTHRRIVAALAERGAPATALAPHVARSAAPGDREAAAVLVRAARSVLTSVPASAAHWLSRALPLLPEEESEARCELSLLLAHACAAAGDLERGRRILHDLLAALPSDAPHRAAALRLLSLVDRMQGKYEEGAAVLHEESRRGGPDLPSVLALRASCEVLAGRHQAVGHVRRAVRAAADGSVADEARLLALGTRALVEACRGSVPHALEAARQATGLLSGRSDEELAPLLDCLGQLGWAQVLLEQPGRASEHFTRGLRAAERTGQSHLSTYLLVGQILAVLRLGDVRAALRAADEAEERSRLLRSDPMLAFALSMRAGALLWRDGPAGAAAVAEQAVRLGGRGRGWWTGVARRILARVRLLEGDALEALRILDDAGGGPGMPGVDVCALPMWLAVQAEALMLLGRPHEAEPLVREALTRAAAVALPAQRGHALAARAELLLRTGDPVGAASVARWAAATFERCGQPLEEARCRLLAAEARAASGRVGAARTELSRAWTIGDAGGARSLADRAAYRYGQLSPSSTADVRPPAAATPPGERVRPAGLTHREHDVVTLVRSGLTNAQVADRLHVTVKAVEAHLTRAYRKLGVTSRSALVAMGTHEISGDGTTTAPGAARTP</sequence>
<dbReference type="InterPro" id="IPR041664">
    <property type="entry name" value="AAA_16"/>
</dbReference>
<dbReference type="SMART" id="SM00382">
    <property type="entry name" value="AAA"/>
    <property type="match status" value="1"/>
</dbReference>
<dbReference type="InterPro" id="IPR003593">
    <property type="entry name" value="AAA+_ATPase"/>
</dbReference>
<dbReference type="Gene3D" id="1.10.10.10">
    <property type="entry name" value="Winged helix-like DNA-binding domain superfamily/Winged helix DNA-binding domain"/>
    <property type="match status" value="1"/>
</dbReference>
<dbReference type="EMBL" id="JAINVZ010000001">
    <property type="protein sequence ID" value="MBY8883589.1"/>
    <property type="molecule type" value="Genomic_DNA"/>
</dbReference>
<dbReference type="InterPro" id="IPR027417">
    <property type="entry name" value="P-loop_NTPase"/>
</dbReference>
<dbReference type="Proteomes" id="UP001198565">
    <property type="component" value="Unassembled WGS sequence"/>
</dbReference>
<evidence type="ECO:0000313" key="6">
    <source>
        <dbReference type="Proteomes" id="UP001198565"/>
    </source>
</evidence>
<dbReference type="SMART" id="SM00421">
    <property type="entry name" value="HTH_LUXR"/>
    <property type="match status" value="1"/>
</dbReference>
<name>A0ABS7QP47_9ACTN</name>
<accession>A0ABS7QP47</accession>
<dbReference type="RefSeq" id="WP_222973254.1">
    <property type="nucleotide sequence ID" value="NZ_JAINVZ010000001.1"/>
</dbReference>
<proteinExistence type="predicted"/>
<dbReference type="SUPFAM" id="SSF46894">
    <property type="entry name" value="C-terminal effector domain of the bipartite response regulators"/>
    <property type="match status" value="1"/>
</dbReference>
<dbReference type="SUPFAM" id="SSF48452">
    <property type="entry name" value="TPR-like"/>
    <property type="match status" value="2"/>
</dbReference>
<dbReference type="InterPro" id="IPR016032">
    <property type="entry name" value="Sig_transdc_resp-reg_C-effctor"/>
</dbReference>
<dbReference type="InterPro" id="IPR000792">
    <property type="entry name" value="Tscrpt_reg_LuxR_C"/>
</dbReference>
<keyword evidence="6" id="KW-1185">Reference proteome</keyword>